<keyword evidence="4" id="KW-1185">Reference proteome</keyword>
<dbReference type="SUPFAM" id="SSF52172">
    <property type="entry name" value="CheY-like"/>
    <property type="match status" value="1"/>
</dbReference>
<dbReference type="OrthoDB" id="9796655at2"/>
<dbReference type="InterPro" id="IPR001789">
    <property type="entry name" value="Sig_transdc_resp-reg_receiver"/>
</dbReference>
<organism evidence="3 4">
    <name type="scientific">Pseudoalteromonas denitrificans DSM 6059</name>
    <dbReference type="NCBI Taxonomy" id="1123010"/>
    <lineage>
        <taxon>Bacteria</taxon>
        <taxon>Pseudomonadati</taxon>
        <taxon>Pseudomonadota</taxon>
        <taxon>Gammaproteobacteria</taxon>
        <taxon>Alteromonadales</taxon>
        <taxon>Pseudoalteromonadaceae</taxon>
        <taxon>Pseudoalteromonas</taxon>
    </lineage>
</organism>
<evidence type="ECO:0000259" key="2">
    <source>
        <dbReference type="PROSITE" id="PS50110"/>
    </source>
</evidence>
<feature type="domain" description="Response regulatory" evidence="2">
    <location>
        <begin position="1"/>
        <end position="44"/>
    </location>
</feature>
<proteinExistence type="predicted"/>
<protein>
    <submittedName>
        <fullName evidence="3">Response regulator receiver domain-containing protein</fullName>
    </submittedName>
</protein>
<name>A0A1I1UUR1_9GAMM</name>
<evidence type="ECO:0000256" key="1">
    <source>
        <dbReference type="PROSITE-ProRule" id="PRU00169"/>
    </source>
</evidence>
<dbReference type="Proteomes" id="UP000198862">
    <property type="component" value="Unassembled WGS sequence"/>
</dbReference>
<accession>A0A1I1UUR1</accession>
<evidence type="ECO:0000313" key="3">
    <source>
        <dbReference type="EMBL" id="SFD74315.1"/>
    </source>
</evidence>
<evidence type="ECO:0000313" key="4">
    <source>
        <dbReference type="Proteomes" id="UP000198862"/>
    </source>
</evidence>
<dbReference type="PROSITE" id="PS50110">
    <property type="entry name" value="RESPONSE_REGULATORY"/>
    <property type="match status" value="1"/>
</dbReference>
<dbReference type="Gene3D" id="3.40.50.2300">
    <property type="match status" value="1"/>
</dbReference>
<reference evidence="3 4" key="1">
    <citation type="submission" date="2016-10" db="EMBL/GenBank/DDBJ databases">
        <authorList>
            <person name="de Groot N.N."/>
        </authorList>
    </citation>
    <scope>NUCLEOTIDE SEQUENCE [LARGE SCALE GENOMIC DNA]</scope>
    <source>
        <strain evidence="3 4">DSM 6059</strain>
    </source>
</reference>
<comment type="caution">
    <text evidence="1">Lacks conserved residue(s) required for the propagation of feature annotation.</text>
</comment>
<gene>
    <name evidence="3" type="ORF">SAMN02745724_05338</name>
</gene>
<sequence>MPIIAVTASTSVDIDSLCKEAGMDDVMLKPFDFDDLISKLVHYF</sequence>
<dbReference type="InterPro" id="IPR011006">
    <property type="entry name" value="CheY-like_superfamily"/>
</dbReference>
<dbReference type="AlphaFoldDB" id="A0A1I1UUR1"/>
<dbReference type="RefSeq" id="WP_091991838.1">
    <property type="nucleotide sequence ID" value="NZ_FOLO01000097.1"/>
</dbReference>
<dbReference type="GO" id="GO:0000160">
    <property type="term" value="P:phosphorelay signal transduction system"/>
    <property type="evidence" value="ECO:0007669"/>
    <property type="project" value="InterPro"/>
</dbReference>
<dbReference type="EMBL" id="FOLO01000097">
    <property type="protein sequence ID" value="SFD74315.1"/>
    <property type="molecule type" value="Genomic_DNA"/>
</dbReference>